<dbReference type="PANTHER" id="PTHR45950">
    <property type="entry name" value="HOMEOBOX-LEUCINE ZIPPER PROTEIN ATHB-14"/>
    <property type="match status" value="1"/>
</dbReference>
<evidence type="ECO:0000256" key="6">
    <source>
        <dbReference type="ARBA" id="ARBA00023155"/>
    </source>
</evidence>
<keyword evidence="6 8" id="KW-0371">Homeobox</keyword>
<reference evidence="14" key="2">
    <citation type="journal article" date="2018" name="BMC Genomics">
        <title>A manually annotated Actinidia chinensis var. chinensis (kiwifruit) genome highlights the challenges associated with draft genomes and gene prediction in plants.</title>
        <authorList>
            <person name="Pilkington S.M."/>
            <person name="Crowhurst R."/>
            <person name="Hilario E."/>
            <person name="Nardozza S."/>
            <person name="Fraser L."/>
            <person name="Peng Y."/>
            <person name="Gunaseelan K."/>
            <person name="Simpson R."/>
            <person name="Tahir J."/>
            <person name="Deroles S.C."/>
            <person name="Templeton K."/>
            <person name="Luo Z."/>
            <person name="Davy M."/>
            <person name="Cheng C."/>
            <person name="McNeilage M."/>
            <person name="Scaglione D."/>
            <person name="Liu Y."/>
            <person name="Zhang Q."/>
            <person name="Datson P."/>
            <person name="De Silva N."/>
            <person name="Gardiner S.E."/>
            <person name="Bassett H."/>
            <person name="Chagne D."/>
            <person name="McCallum J."/>
            <person name="Dzierzon H."/>
            <person name="Deng C."/>
            <person name="Wang Y.Y."/>
            <person name="Barron L."/>
            <person name="Manako K."/>
            <person name="Bowen J."/>
            <person name="Foster T.M."/>
            <person name="Erridge Z.A."/>
            <person name="Tiffin H."/>
            <person name="Waite C.N."/>
            <person name="Davies K.M."/>
            <person name="Grierson E.P."/>
            <person name="Laing W.A."/>
            <person name="Kirk R."/>
            <person name="Chen X."/>
            <person name="Wood M."/>
            <person name="Montefiori M."/>
            <person name="Brummell D.A."/>
            <person name="Schwinn K.E."/>
            <person name="Catanach A."/>
            <person name="Fullerton C."/>
            <person name="Li D."/>
            <person name="Meiyalaghan S."/>
            <person name="Nieuwenhuizen N."/>
            <person name="Read N."/>
            <person name="Prakash R."/>
            <person name="Hunter D."/>
            <person name="Zhang H."/>
            <person name="McKenzie M."/>
            <person name="Knabel M."/>
            <person name="Harris A."/>
            <person name="Allan A.C."/>
            <person name="Gleave A."/>
            <person name="Chen A."/>
            <person name="Janssen B.J."/>
            <person name="Plunkett B."/>
            <person name="Ampomah-Dwamena C."/>
            <person name="Voogd C."/>
            <person name="Leif D."/>
            <person name="Lafferty D."/>
            <person name="Souleyre E.J.F."/>
            <person name="Varkonyi-Gasic E."/>
            <person name="Gambi F."/>
            <person name="Hanley J."/>
            <person name="Yao J.L."/>
            <person name="Cheung J."/>
            <person name="David K.M."/>
            <person name="Warren B."/>
            <person name="Marsh K."/>
            <person name="Snowden K.C."/>
            <person name="Lin-Wang K."/>
            <person name="Brian L."/>
            <person name="Martinez-Sanchez M."/>
            <person name="Wang M."/>
            <person name="Ileperuma N."/>
            <person name="Macnee N."/>
            <person name="Campin R."/>
            <person name="McAtee P."/>
            <person name="Drummond R.S.M."/>
            <person name="Espley R.V."/>
            <person name="Ireland H.S."/>
            <person name="Wu R."/>
            <person name="Atkinson R.G."/>
            <person name="Karunairetnam S."/>
            <person name="Bulley S."/>
            <person name="Chunkath S."/>
            <person name="Hanley Z."/>
            <person name="Storey R."/>
            <person name="Thrimawithana A.H."/>
            <person name="Thomson S."/>
            <person name="David C."/>
            <person name="Testolin R."/>
            <person name="Huang H."/>
            <person name="Hellens R.P."/>
            <person name="Schaffer R.J."/>
        </authorList>
    </citation>
    <scope>NUCLEOTIDE SEQUENCE [LARGE SCALE GENOMIC DNA]</scope>
    <source>
        <strain evidence="14">cv. Red5</strain>
    </source>
</reference>
<comment type="subcellular location">
    <subcellularLocation>
        <location evidence="1 8 9">Nucleus</location>
    </subcellularLocation>
</comment>
<dbReference type="GO" id="GO:0000981">
    <property type="term" value="F:DNA-binding transcription factor activity, RNA polymerase II-specific"/>
    <property type="evidence" value="ECO:0007669"/>
    <property type="project" value="InterPro"/>
</dbReference>
<evidence type="ECO:0000313" key="13">
    <source>
        <dbReference type="EMBL" id="PSR93002.1"/>
    </source>
</evidence>
<dbReference type="InterPro" id="IPR002913">
    <property type="entry name" value="START_lipid-bd_dom"/>
</dbReference>
<dbReference type="InterPro" id="IPR009057">
    <property type="entry name" value="Homeodomain-like_sf"/>
</dbReference>
<evidence type="ECO:0000256" key="10">
    <source>
        <dbReference type="SAM" id="Coils"/>
    </source>
</evidence>
<comment type="caution">
    <text evidence="13">The sequence shown here is derived from an EMBL/GenBank/DDBJ whole genome shotgun (WGS) entry which is preliminary data.</text>
</comment>
<dbReference type="STRING" id="1590841.A0A2R6PKZ3"/>
<dbReference type="CDD" id="cd00086">
    <property type="entry name" value="homeodomain"/>
    <property type="match status" value="1"/>
</dbReference>
<dbReference type="SMART" id="SM00389">
    <property type="entry name" value="HOX"/>
    <property type="match status" value="1"/>
</dbReference>
<dbReference type="GO" id="GO:0030154">
    <property type="term" value="P:cell differentiation"/>
    <property type="evidence" value="ECO:0007669"/>
    <property type="project" value="UniProtKB-KW"/>
</dbReference>
<dbReference type="PANTHER" id="PTHR45950:SF10">
    <property type="entry name" value="HOMEOBOX-LEUCINE ZIPPER PROTEIN REVOLUTA"/>
    <property type="match status" value="1"/>
</dbReference>
<dbReference type="GO" id="GO:0005634">
    <property type="term" value="C:nucleus"/>
    <property type="evidence" value="ECO:0007669"/>
    <property type="project" value="UniProtKB-SubCell"/>
</dbReference>
<keyword evidence="3" id="KW-0221">Differentiation</keyword>
<keyword evidence="4 10" id="KW-0175">Coiled coil</keyword>
<evidence type="ECO:0000313" key="14">
    <source>
        <dbReference type="Proteomes" id="UP000241394"/>
    </source>
</evidence>
<proteinExistence type="inferred from homology"/>
<dbReference type="Pfam" id="PF01852">
    <property type="entry name" value="START"/>
    <property type="match status" value="1"/>
</dbReference>
<keyword evidence="7 8" id="KW-0539">Nucleus</keyword>
<dbReference type="Gramene" id="PSR93002">
    <property type="protein sequence ID" value="PSR93002"/>
    <property type="gene ID" value="CEY00_Acc27611"/>
</dbReference>
<dbReference type="InterPro" id="IPR001356">
    <property type="entry name" value="HD"/>
</dbReference>
<dbReference type="InParanoid" id="A0A2R6PKZ3"/>
<feature type="coiled-coil region" evidence="10">
    <location>
        <begin position="91"/>
        <end position="139"/>
    </location>
</feature>
<evidence type="ECO:0000256" key="7">
    <source>
        <dbReference type="ARBA" id="ARBA00023242"/>
    </source>
</evidence>
<dbReference type="SUPFAM" id="SSF55961">
    <property type="entry name" value="Bet v1-like"/>
    <property type="match status" value="1"/>
</dbReference>
<name>A0A2R6PKZ3_ACTCC</name>
<feature type="region of interest" description="Disordered" evidence="11">
    <location>
        <begin position="1"/>
        <end position="36"/>
    </location>
</feature>
<dbReference type="GO" id="GO:0008289">
    <property type="term" value="F:lipid binding"/>
    <property type="evidence" value="ECO:0007669"/>
    <property type="project" value="InterPro"/>
</dbReference>
<dbReference type="InterPro" id="IPR044830">
    <property type="entry name" value="HD-Zip_III"/>
</dbReference>
<protein>
    <submittedName>
        <fullName evidence="13">Homeobox-leucine zipper protein like</fullName>
    </submittedName>
</protein>
<sequence>MIQASMSEMSGMGGSHGGRGSKRSNGSGDPHVDSGKYTRYTAEQVEVLEKVFAECPKPTSSDRQKMIHNYSILSILEPKQIKVWFQNRRCREKHKKEANNLQSVNKKLTAANKLLMEENDRLQKQVSRLVSENEYIRQQVENITLDVNDTSCEPAVNSPQYSLRASNDPSGLFLVAEETMAEFFLKATGTLVDWVQLPGMKLGSDHVGTINISRNCNGVAARASGLVSLEPALVMEILKDRSSWCRDCKKLEVVAKFPAGNGGTIELIYMQSGDSQGWVGCVSLACTWQVLPSEHAGLGVKKNSPPGIGAGTGIKKNSGIGNGNTNLRPRPAPLPSLQREFTHLDKGFNDAVNGFDDDGWSLISYGAAENLIISINSTRNIWITSDSVDPHPLSGGILCVKASTLLQNVSSSLLVQFLREHRSEWADLSIDAHSAASLKAGSFTFPGLNSFDFSASAELLGHTIDDDEICNGIKENAVGACSELIFAPLIANLPADAPLLSSGFRVLPLDSETCQELDMLTSQRITNLESDLKACPATSHTAGTSSWSNHLQSVLIVAFQFPFESHILENIATMAREYVVNVIYSVQRVALAIKSPGLIPHVGPKLIAGSPEAATLASWICRSYRQVGSHKNIGNLTFGAELLRSSCQTDDLLLKRLWYHHDAILCCSFKSLQACLFANQAALDMLETTLSTLQDITLYQIFDNSGTEALKTIVPKLMQQGFGILSTGTLLSIRGRKVSYEQAIAWKVLADGGAPYCLAFAFINRSFL</sequence>
<dbReference type="Gene3D" id="1.10.10.60">
    <property type="entry name" value="Homeodomain-like"/>
    <property type="match status" value="1"/>
</dbReference>
<dbReference type="Pfam" id="PF00046">
    <property type="entry name" value="Homeodomain"/>
    <property type="match status" value="1"/>
</dbReference>
<feature type="domain" description="Homeobox" evidence="12">
    <location>
        <begin position="31"/>
        <end position="95"/>
    </location>
</feature>
<dbReference type="Proteomes" id="UP000241394">
    <property type="component" value="Chromosome LG24"/>
</dbReference>
<dbReference type="InterPro" id="IPR013978">
    <property type="entry name" value="MEKHLA"/>
</dbReference>
<organism evidence="13 14">
    <name type="scientific">Actinidia chinensis var. chinensis</name>
    <name type="common">Chinese soft-hair kiwi</name>
    <dbReference type="NCBI Taxonomy" id="1590841"/>
    <lineage>
        <taxon>Eukaryota</taxon>
        <taxon>Viridiplantae</taxon>
        <taxon>Streptophyta</taxon>
        <taxon>Embryophyta</taxon>
        <taxon>Tracheophyta</taxon>
        <taxon>Spermatophyta</taxon>
        <taxon>Magnoliopsida</taxon>
        <taxon>eudicotyledons</taxon>
        <taxon>Gunneridae</taxon>
        <taxon>Pentapetalae</taxon>
        <taxon>asterids</taxon>
        <taxon>Ericales</taxon>
        <taxon>Actinidiaceae</taxon>
        <taxon>Actinidia</taxon>
    </lineage>
</organism>
<gene>
    <name evidence="13" type="ORF">CEY00_Acc27611</name>
</gene>
<dbReference type="InterPro" id="IPR017970">
    <property type="entry name" value="Homeobox_CS"/>
</dbReference>
<keyword evidence="14" id="KW-1185">Reference proteome</keyword>
<evidence type="ECO:0000256" key="5">
    <source>
        <dbReference type="ARBA" id="ARBA00023125"/>
    </source>
</evidence>
<reference evidence="13 14" key="1">
    <citation type="submission" date="2017-07" db="EMBL/GenBank/DDBJ databases">
        <title>An improved, manually edited Actinidia chinensis var. chinensis (kiwifruit) genome highlights the challenges associated with draft genomes and gene prediction in plants.</title>
        <authorList>
            <person name="Pilkington S."/>
            <person name="Crowhurst R."/>
            <person name="Hilario E."/>
            <person name="Nardozza S."/>
            <person name="Fraser L."/>
            <person name="Peng Y."/>
            <person name="Gunaseelan K."/>
            <person name="Simpson R."/>
            <person name="Tahir J."/>
            <person name="Deroles S."/>
            <person name="Templeton K."/>
            <person name="Luo Z."/>
            <person name="Davy M."/>
            <person name="Cheng C."/>
            <person name="Mcneilage M."/>
            <person name="Scaglione D."/>
            <person name="Liu Y."/>
            <person name="Zhang Q."/>
            <person name="Datson P."/>
            <person name="De Silva N."/>
            <person name="Gardiner S."/>
            <person name="Bassett H."/>
            <person name="Chagne D."/>
            <person name="Mccallum J."/>
            <person name="Dzierzon H."/>
            <person name="Deng C."/>
            <person name="Wang Y.-Y."/>
            <person name="Barron N."/>
            <person name="Manako K."/>
            <person name="Bowen J."/>
            <person name="Foster T."/>
            <person name="Erridge Z."/>
            <person name="Tiffin H."/>
            <person name="Waite C."/>
            <person name="Davies K."/>
            <person name="Grierson E."/>
            <person name="Laing W."/>
            <person name="Kirk R."/>
            <person name="Chen X."/>
            <person name="Wood M."/>
            <person name="Montefiori M."/>
            <person name="Brummell D."/>
            <person name="Schwinn K."/>
            <person name="Catanach A."/>
            <person name="Fullerton C."/>
            <person name="Li D."/>
            <person name="Meiyalaghan S."/>
            <person name="Nieuwenhuizen N."/>
            <person name="Read N."/>
            <person name="Prakash R."/>
            <person name="Hunter D."/>
            <person name="Zhang H."/>
            <person name="Mckenzie M."/>
            <person name="Knabel M."/>
            <person name="Harris A."/>
            <person name="Allan A."/>
            <person name="Chen A."/>
            <person name="Janssen B."/>
            <person name="Plunkett B."/>
            <person name="Dwamena C."/>
            <person name="Voogd C."/>
            <person name="Leif D."/>
            <person name="Lafferty D."/>
            <person name="Souleyre E."/>
            <person name="Varkonyi-Gasic E."/>
            <person name="Gambi F."/>
            <person name="Hanley J."/>
            <person name="Yao J.-L."/>
            <person name="Cheung J."/>
            <person name="David K."/>
            <person name="Warren B."/>
            <person name="Marsh K."/>
            <person name="Snowden K."/>
            <person name="Lin-Wang K."/>
            <person name="Brian L."/>
            <person name="Martinez-Sanchez M."/>
            <person name="Wang M."/>
            <person name="Ileperuma N."/>
            <person name="Macnee N."/>
            <person name="Campin R."/>
            <person name="Mcatee P."/>
            <person name="Drummond R."/>
            <person name="Espley R."/>
            <person name="Ireland H."/>
            <person name="Wu R."/>
            <person name="Atkinson R."/>
            <person name="Karunairetnam S."/>
            <person name="Bulley S."/>
            <person name="Chunkath S."/>
            <person name="Hanley Z."/>
            <person name="Storey R."/>
            <person name="Thrimawithana A."/>
            <person name="Thomson S."/>
            <person name="David C."/>
            <person name="Testolin R."/>
        </authorList>
    </citation>
    <scope>NUCLEOTIDE SEQUENCE [LARGE SCALE GENOMIC DNA]</scope>
    <source>
        <strain evidence="14">cv. Red5</strain>
        <tissue evidence="13">Young leaf</tissue>
    </source>
</reference>
<evidence type="ECO:0000256" key="3">
    <source>
        <dbReference type="ARBA" id="ARBA00022782"/>
    </source>
</evidence>
<dbReference type="GO" id="GO:0003677">
    <property type="term" value="F:DNA binding"/>
    <property type="evidence" value="ECO:0007669"/>
    <property type="project" value="UniProtKB-UniRule"/>
</dbReference>
<evidence type="ECO:0000256" key="1">
    <source>
        <dbReference type="ARBA" id="ARBA00004123"/>
    </source>
</evidence>
<feature type="compositionally biased region" description="Low complexity" evidence="11">
    <location>
        <begin position="1"/>
        <end position="10"/>
    </location>
</feature>
<feature type="DNA-binding region" description="Homeobox" evidence="8">
    <location>
        <begin position="33"/>
        <end position="96"/>
    </location>
</feature>
<keyword evidence="5 8" id="KW-0238">DNA-binding</keyword>
<dbReference type="PROSITE" id="PS50071">
    <property type="entry name" value="HOMEOBOX_2"/>
    <property type="match status" value="1"/>
</dbReference>
<dbReference type="SUPFAM" id="SSF46689">
    <property type="entry name" value="Homeodomain-like"/>
    <property type="match status" value="1"/>
</dbReference>
<accession>A0A2R6PKZ3</accession>
<dbReference type="CDD" id="cd14686">
    <property type="entry name" value="bZIP"/>
    <property type="match status" value="1"/>
</dbReference>
<dbReference type="Pfam" id="PF08670">
    <property type="entry name" value="MEKHLA"/>
    <property type="match status" value="1"/>
</dbReference>
<evidence type="ECO:0000256" key="11">
    <source>
        <dbReference type="SAM" id="MobiDB-lite"/>
    </source>
</evidence>
<dbReference type="OrthoDB" id="5875390at2759"/>
<evidence type="ECO:0000256" key="8">
    <source>
        <dbReference type="PROSITE-ProRule" id="PRU00108"/>
    </source>
</evidence>
<evidence type="ECO:0000259" key="12">
    <source>
        <dbReference type="PROSITE" id="PS50071"/>
    </source>
</evidence>
<comment type="similarity">
    <text evidence="2">Belongs to the HD-ZIP homeobox family. Class III subfamily.</text>
</comment>
<evidence type="ECO:0000256" key="9">
    <source>
        <dbReference type="RuleBase" id="RU000682"/>
    </source>
</evidence>
<dbReference type="EMBL" id="NKQK01000024">
    <property type="protein sequence ID" value="PSR93002.1"/>
    <property type="molecule type" value="Genomic_DNA"/>
</dbReference>
<dbReference type="PROSITE" id="PS00027">
    <property type="entry name" value="HOMEOBOX_1"/>
    <property type="match status" value="1"/>
</dbReference>
<evidence type="ECO:0000256" key="2">
    <source>
        <dbReference type="ARBA" id="ARBA00010338"/>
    </source>
</evidence>
<evidence type="ECO:0000256" key="4">
    <source>
        <dbReference type="ARBA" id="ARBA00023054"/>
    </source>
</evidence>
<dbReference type="AlphaFoldDB" id="A0A2R6PKZ3"/>